<gene>
    <name evidence="1" type="ORF">LCGC14_2694730</name>
</gene>
<dbReference type="EMBL" id="LAZR01047853">
    <property type="protein sequence ID" value="KKK93249.1"/>
    <property type="molecule type" value="Genomic_DNA"/>
</dbReference>
<feature type="non-terminal residue" evidence="1">
    <location>
        <position position="1"/>
    </location>
</feature>
<accession>A0A0F9BRY7</accession>
<evidence type="ECO:0000313" key="1">
    <source>
        <dbReference type="EMBL" id="KKK93249.1"/>
    </source>
</evidence>
<organism evidence="1">
    <name type="scientific">marine sediment metagenome</name>
    <dbReference type="NCBI Taxonomy" id="412755"/>
    <lineage>
        <taxon>unclassified sequences</taxon>
        <taxon>metagenomes</taxon>
        <taxon>ecological metagenomes</taxon>
    </lineage>
</organism>
<proteinExistence type="predicted"/>
<sequence>TRKYKCLKCGRMINLDAVVKEIYNMPNRIHLKVKVLKEIKMRGKKL</sequence>
<name>A0A0F9BRY7_9ZZZZ</name>
<dbReference type="AlphaFoldDB" id="A0A0F9BRY7"/>
<protein>
    <submittedName>
        <fullName evidence="1">Uncharacterized protein</fullName>
    </submittedName>
</protein>
<reference evidence="1" key="1">
    <citation type="journal article" date="2015" name="Nature">
        <title>Complex archaea that bridge the gap between prokaryotes and eukaryotes.</title>
        <authorList>
            <person name="Spang A."/>
            <person name="Saw J.H."/>
            <person name="Jorgensen S.L."/>
            <person name="Zaremba-Niedzwiedzka K."/>
            <person name="Martijn J."/>
            <person name="Lind A.E."/>
            <person name="van Eijk R."/>
            <person name="Schleper C."/>
            <person name="Guy L."/>
            <person name="Ettema T.J."/>
        </authorList>
    </citation>
    <scope>NUCLEOTIDE SEQUENCE</scope>
</reference>
<comment type="caution">
    <text evidence="1">The sequence shown here is derived from an EMBL/GenBank/DDBJ whole genome shotgun (WGS) entry which is preliminary data.</text>
</comment>